<evidence type="ECO:0000313" key="6">
    <source>
        <dbReference type="EMBL" id="MDR7276466.1"/>
    </source>
</evidence>
<comment type="caution">
    <text evidence="6">The sequence shown here is derived from an EMBL/GenBank/DDBJ whole genome shotgun (WGS) entry which is preliminary data.</text>
</comment>
<dbReference type="AlphaFoldDB" id="A0AAE3YQ09"/>
<evidence type="ECO:0000256" key="4">
    <source>
        <dbReference type="SAM" id="MobiDB-lite"/>
    </source>
</evidence>
<evidence type="ECO:0000259" key="5">
    <source>
        <dbReference type="Pfam" id="PF00135"/>
    </source>
</evidence>
<dbReference type="Pfam" id="PF00135">
    <property type="entry name" value="COesterase"/>
    <property type="match status" value="1"/>
</dbReference>
<dbReference type="PROSITE" id="PS51257">
    <property type="entry name" value="PROKAR_LIPOPROTEIN"/>
    <property type="match status" value="1"/>
</dbReference>
<dbReference type="PROSITE" id="PS00122">
    <property type="entry name" value="CARBOXYLESTERASE_B_1"/>
    <property type="match status" value="1"/>
</dbReference>
<keyword evidence="3" id="KW-0732">Signal</keyword>
<name>A0AAE3YQ09_9ACTN</name>
<proteinExistence type="inferred from homology"/>
<evidence type="ECO:0000313" key="7">
    <source>
        <dbReference type="Proteomes" id="UP001183643"/>
    </source>
</evidence>
<reference evidence="6" key="1">
    <citation type="submission" date="2023-07" db="EMBL/GenBank/DDBJ databases">
        <title>Sequencing the genomes of 1000 actinobacteria strains.</title>
        <authorList>
            <person name="Klenk H.-P."/>
        </authorList>
    </citation>
    <scope>NUCLEOTIDE SEQUENCE</scope>
    <source>
        <strain evidence="6">DSM 44707</strain>
    </source>
</reference>
<dbReference type="EMBL" id="JAVDYB010000001">
    <property type="protein sequence ID" value="MDR7276466.1"/>
    <property type="molecule type" value="Genomic_DNA"/>
</dbReference>
<accession>A0AAE3YQ09</accession>
<dbReference type="EC" id="3.1.1.-" evidence="3"/>
<dbReference type="Gene3D" id="3.40.50.1820">
    <property type="entry name" value="alpha/beta hydrolase"/>
    <property type="match status" value="1"/>
</dbReference>
<dbReference type="RefSeq" id="WP_310368600.1">
    <property type="nucleotide sequence ID" value="NZ_JAVDYB010000001.1"/>
</dbReference>
<feature type="region of interest" description="Disordered" evidence="4">
    <location>
        <begin position="62"/>
        <end position="88"/>
    </location>
</feature>
<dbReference type="InterPro" id="IPR019826">
    <property type="entry name" value="Carboxylesterase_B_AS"/>
</dbReference>
<protein>
    <recommendedName>
        <fullName evidence="3">Carboxylic ester hydrolase</fullName>
        <ecNumber evidence="3">3.1.1.-</ecNumber>
    </recommendedName>
</protein>
<dbReference type="InterPro" id="IPR002018">
    <property type="entry name" value="CarbesteraseB"/>
</dbReference>
<keyword evidence="2 3" id="KW-0378">Hydrolase</keyword>
<keyword evidence="7" id="KW-1185">Reference proteome</keyword>
<feature type="signal peptide" evidence="3">
    <location>
        <begin position="1"/>
        <end position="21"/>
    </location>
</feature>
<sequence length="519" mass="54074">MRTLARISVLLTLAVAAAGCATEPSTPPAVGDRVTVAQGGLRGTDDRTVVAFQGIPYAAPPTGAARWTAPRPADAWPGERDATRPGPRCPQTGPSGALLGDEDCLTLAVHGPSGTRSGAKRPVLVWIHGGGLNVGGADETDPRRLVTEGGIVVVSINYRLGALGFLSVPGLPGGGTFGLRDQQLALRWVQQNIAAFGGDPGRVTLYGVSAGGDSVCSHLASPASRGLFHRAILGSSACHGTNALDTLRPGLGPAADTWKPLPVLDGLGTTYAAGLGCPDANLDCLRALPTEKVAAANVYYWSPATGTETLPRRPSEAIAAGEAADVPVLMGIVRDEGASLVAGAYAAPPLDEARFTEFLSTLAGPRAEAAKAAYPLAGRTPNRAFADVYGDRSFACPNMITYRDLGDRVWVYELTEPDLPAFRFTPPPDMAGTTAHGADLSMIFTVLDDPRPLTEPQQRLARQMRAYWAAFVTTGEPRADGAPTWPAYGDPGTQLNLRAGGTVAEPAEVAAERHHCAVW</sequence>
<dbReference type="GO" id="GO:0016787">
    <property type="term" value="F:hydrolase activity"/>
    <property type="evidence" value="ECO:0007669"/>
    <property type="project" value="UniProtKB-KW"/>
</dbReference>
<gene>
    <name evidence="6" type="ORF">J2S41_003244</name>
</gene>
<dbReference type="SUPFAM" id="SSF53474">
    <property type="entry name" value="alpha/beta-Hydrolases"/>
    <property type="match status" value="1"/>
</dbReference>
<evidence type="ECO:0000256" key="3">
    <source>
        <dbReference type="RuleBase" id="RU361235"/>
    </source>
</evidence>
<feature type="domain" description="Carboxylesterase type B" evidence="5">
    <location>
        <begin position="33"/>
        <end position="500"/>
    </location>
</feature>
<dbReference type="PANTHER" id="PTHR11559">
    <property type="entry name" value="CARBOXYLESTERASE"/>
    <property type="match status" value="1"/>
</dbReference>
<dbReference type="Proteomes" id="UP001183643">
    <property type="component" value="Unassembled WGS sequence"/>
</dbReference>
<comment type="similarity">
    <text evidence="1 3">Belongs to the type-B carboxylesterase/lipase family.</text>
</comment>
<evidence type="ECO:0000256" key="2">
    <source>
        <dbReference type="ARBA" id="ARBA00022801"/>
    </source>
</evidence>
<feature type="chain" id="PRO_5041783066" description="Carboxylic ester hydrolase" evidence="3">
    <location>
        <begin position="22"/>
        <end position="519"/>
    </location>
</feature>
<dbReference type="InterPro" id="IPR050309">
    <property type="entry name" value="Type-B_Carboxylest/Lipase"/>
</dbReference>
<evidence type="ECO:0000256" key="1">
    <source>
        <dbReference type="ARBA" id="ARBA00005964"/>
    </source>
</evidence>
<organism evidence="6 7">
    <name type="scientific">Catenuloplanes atrovinosus</name>
    <dbReference type="NCBI Taxonomy" id="137266"/>
    <lineage>
        <taxon>Bacteria</taxon>
        <taxon>Bacillati</taxon>
        <taxon>Actinomycetota</taxon>
        <taxon>Actinomycetes</taxon>
        <taxon>Micromonosporales</taxon>
        <taxon>Micromonosporaceae</taxon>
        <taxon>Catenuloplanes</taxon>
    </lineage>
</organism>
<dbReference type="InterPro" id="IPR029058">
    <property type="entry name" value="AB_hydrolase_fold"/>
</dbReference>